<protein>
    <submittedName>
        <fullName evidence="1">Uncharacterized protein</fullName>
    </submittedName>
</protein>
<reference evidence="1" key="1">
    <citation type="journal article" date="2021" name="PeerJ">
        <title>Extensive microbial diversity within the chicken gut microbiome revealed by metagenomics and culture.</title>
        <authorList>
            <person name="Gilroy R."/>
            <person name="Ravi A."/>
            <person name="Getino M."/>
            <person name="Pursley I."/>
            <person name="Horton D.L."/>
            <person name="Alikhan N.F."/>
            <person name="Baker D."/>
            <person name="Gharbi K."/>
            <person name="Hall N."/>
            <person name="Watson M."/>
            <person name="Adriaenssens E.M."/>
            <person name="Foster-Nyarko E."/>
            <person name="Jarju S."/>
            <person name="Secka A."/>
            <person name="Antonio M."/>
            <person name="Oren A."/>
            <person name="Chaudhuri R.R."/>
            <person name="La Ragione R."/>
            <person name="Hildebrand F."/>
            <person name="Pallen M.J."/>
        </authorList>
    </citation>
    <scope>NUCLEOTIDE SEQUENCE</scope>
    <source>
        <strain evidence="1">687</strain>
    </source>
</reference>
<organism evidence="1 2">
    <name type="scientific">Candidatus Anaerobiospirillum merdipullorum</name>
    <dbReference type="NCBI Taxonomy" id="2838450"/>
    <lineage>
        <taxon>Bacteria</taxon>
        <taxon>Pseudomonadati</taxon>
        <taxon>Pseudomonadota</taxon>
        <taxon>Gammaproteobacteria</taxon>
        <taxon>Aeromonadales</taxon>
        <taxon>Succinivibrionaceae</taxon>
        <taxon>Anaerobiospirillum</taxon>
    </lineage>
</organism>
<reference evidence="1" key="2">
    <citation type="submission" date="2021-04" db="EMBL/GenBank/DDBJ databases">
        <authorList>
            <person name="Gilroy R."/>
        </authorList>
    </citation>
    <scope>NUCLEOTIDE SEQUENCE</scope>
    <source>
        <strain evidence="1">687</strain>
    </source>
</reference>
<comment type="caution">
    <text evidence="1">The sequence shown here is derived from an EMBL/GenBank/DDBJ whole genome shotgun (WGS) entry which is preliminary data.</text>
</comment>
<evidence type="ECO:0000313" key="2">
    <source>
        <dbReference type="Proteomes" id="UP000824150"/>
    </source>
</evidence>
<gene>
    <name evidence="1" type="ORF">IAA31_04995</name>
</gene>
<dbReference type="EMBL" id="JAHLFG010000054">
    <property type="protein sequence ID" value="MBU3826827.1"/>
    <property type="molecule type" value="Genomic_DNA"/>
</dbReference>
<accession>A0A9E2KPT5</accession>
<sequence>MADFIVNEANFVIDMDDGIKDDWLVPGQHLPNGSCIEVQIDRADNFQLYEVTDGAVQILAVSQALKERWCTEGYLPPSAFMTVEGTLGPVEVLVSPANLVLGRITELRAYGSLRYALNVAAALENARRLNPQVTLRDGIYCELYATVLPTFSKTREVCDRALFLNVLSPDRSEDLSTRADMSPSELNPYVVKADLQARGFALGKLEPFFMSGEVVQAQGFDSSLTIAGCVCMGEHYQVYACSGEDYLLLLEPEFAASLCKRGLLAVHELLNVRVDFGVWRALILSKRYALERLDDRHFGLTDSTAVALALAMARTRAAMAEVSLYHGLYCAQLGVILSDVPQSDEGDDAALYLQILAQGPFAHAPFDTLQLNLLPRLLA</sequence>
<dbReference type="AlphaFoldDB" id="A0A9E2KPT5"/>
<dbReference type="Proteomes" id="UP000824150">
    <property type="component" value="Unassembled WGS sequence"/>
</dbReference>
<proteinExistence type="predicted"/>
<evidence type="ECO:0000313" key="1">
    <source>
        <dbReference type="EMBL" id="MBU3826827.1"/>
    </source>
</evidence>
<name>A0A9E2KPT5_9GAMM</name>